<dbReference type="SMART" id="SM00345">
    <property type="entry name" value="HTH_GNTR"/>
    <property type="match status" value="1"/>
</dbReference>
<dbReference type="SUPFAM" id="SSF46785">
    <property type="entry name" value="Winged helix' DNA-binding domain"/>
    <property type="match status" value="1"/>
</dbReference>
<protein>
    <submittedName>
        <fullName evidence="7">GntR family transcriptional regulator</fullName>
    </submittedName>
</protein>
<dbReference type="GO" id="GO:0003700">
    <property type="term" value="F:DNA-binding transcription factor activity"/>
    <property type="evidence" value="ECO:0007669"/>
    <property type="project" value="InterPro"/>
</dbReference>
<dbReference type="Proteomes" id="UP001156398">
    <property type="component" value="Unassembled WGS sequence"/>
</dbReference>
<reference evidence="7 8" key="1">
    <citation type="submission" date="2023-05" db="EMBL/GenBank/DDBJ databases">
        <title>Streptantibioticus silvisoli sp. nov., acidotolerant actinomycetes 1 from pine litter.</title>
        <authorList>
            <person name="Swiecimska M."/>
            <person name="Golinska P."/>
            <person name="Sangal V."/>
            <person name="Wachnowicz B."/>
            <person name="Goodfellow M."/>
        </authorList>
    </citation>
    <scope>NUCLEOTIDE SEQUENCE</scope>
    <source>
        <strain evidence="7">SL13</strain>
        <strain evidence="6 8">SL54</strain>
    </source>
</reference>
<name>A0AA90HG53_9ACTN</name>
<evidence type="ECO:0000256" key="2">
    <source>
        <dbReference type="ARBA" id="ARBA00023125"/>
    </source>
</evidence>
<dbReference type="InterPro" id="IPR036388">
    <property type="entry name" value="WH-like_DNA-bd_sf"/>
</dbReference>
<dbReference type="SUPFAM" id="SSF48008">
    <property type="entry name" value="GntR ligand-binding domain-like"/>
    <property type="match status" value="1"/>
</dbReference>
<accession>A0AA90HG53</accession>
<evidence type="ECO:0000259" key="5">
    <source>
        <dbReference type="PROSITE" id="PS50949"/>
    </source>
</evidence>
<evidence type="ECO:0000313" key="7">
    <source>
        <dbReference type="EMBL" id="MDI5974317.1"/>
    </source>
</evidence>
<dbReference type="AlphaFoldDB" id="A0AA90HG53"/>
<proteinExistence type="predicted"/>
<dbReference type="Gene3D" id="1.20.120.530">
    <property type="entry name" value="GntR ligand-binding domain-like"/>
    <property type="match status" value="1"/>
</dbReference>
<evidence type="ECO:0000256" key="1">
    <source>
        <dbReference type="ARBA" id="ARBA00023015"/>
    </source>
</evidence>
<evidence type="ECO:0000256" key="3">
    <source>
        <dbReference type="ARBA" id="ARBA00023163"/>
    </source>
</evidence>
<feature type="region of interest" description="Disordered" evidence="4">
    <location>
        <begin position="1"/>
        <end position="23"/>
    </location>
</feature>
<dbReference type="GO" id="GO:0003677">
    <property type="term" value="F:DNA binding"/>
    <property type="evidence" value="ECO:0007669"/>
    <property type="project" value="UniProtKB-KW"/>
</dbReference>
<dbReference type="PANTHER" id="PTHR43537:SF24">
    <property type="entry name" value="GLUCONATE OPERON TRANSCRIPTIONAL REPRESSOR"/>
    <property type="match status" value="1"/>
</dbReference>
<dbReference type="InterPro" id="IPR011711">
    <property type="entry name" value="GntR_C"/>
</dbReference>
<keyword evidence="8" id="KW-1185">Reference proteome</keyword>
<dbReference type="InterPro" id="IPR008920">
    <property type="entry name" value="TF_FadR/GntR_C"/>
</dbReference>
<gene>
    <name evidence="6" type="ORF">POF43_024980</name>
    <name evidence="7" type="ORF">POF50_034075</name>
</gene>
<comment type="caution">
    <text evidence="7">The sequence shown here is derived from an EMBL/GenBank/DDBJ whole genome shotgun (WGS) entry which is preliminary data.</text>
</comment>
<sequence>MATGEKGSESTPKDSSRHPSASARTVCEAIRDDIVSGHYVPGGRLTEDLLAKRYGVSRVPVREALRTLESEGFVRTRRHAGASVAEPSEQEALDLLEIRGLLEPLAVARAAARRTEQQLRVLRGLVRLGQVRAREGELADLPALDGWFHETLTQAAASPGLTSLLTQLRRKISWMYAVELPGRAEAAWAEHGAITDAVARHDVERARALTAAHVARWSGAHRLRTSKHPVNKKRDGI</sequence>
<dbReference type="InterPro" id="IPR000524">
    <property type="entry name" value="Tscrpt_reg_HTH_GntR"/>
</dbReference>
<dbReference type="PANTHER" id="PTHR43537">
    <property type="entry name" value="TRANSCRIPTIONAL REGULATOR, GNTR FAMILY"/>
    <property type="match status" value="1"/>
</dbReference>
<dbReference type="PROSITE" id="PS50949">
    <property type="entry name" value="HTH_GNTR"/>
    <property type="match status" value="1"/>
</dbReference>
<keyword evidence="3" id="KW-0804">Transcription</keyword>
<organism evidence="7">
    <name type="scientific">Streptantibioticus silvisoli</name>
    <dbReference type="NCBI Taxonomy" id="2705255"/>
    <lineage>
        <taxon>Bacteria</taxon>
        <taxon>Bacillati</taxon>
        <taxon>Actinomycetota</taxon>
        <taxon>Actinomycetes</taxon>
        <taxon>Kitasatosporales</taxon>
        <taxon>Streptomycetaceae</taxon>
        <taxon>Streptantibioticus</taxon>
    </lineage>
</organism>
<evidence type="ECO:0000256" key="4">
    <source>
        <dbReference type="SAM" id="MobiDB-lite"/>
    </source>
</evidence>
<feature type="compositionally biased region" description="Basic and acidic residues" evidence="4">
    <location>
        <begin position="1"/>
        <end position="17"/>
    </location>
</feature>
<dbReference type="Pfam" id="PF00392">
    <property type="entry name" value="GntR"/>
    <property type="match status" value="1"/>
</dbReference>
<dbReference type="EMBL" id="JABXJJ020000069">
    <property type="protein sequence ID" value="MDI5974317.1"/>
    <property type="molecule type" value="Genomic_DNA"/>
</dbReference>
<evidence type="ECO:0000313" key="8">
    <source>
        <dbReference type="Proteomes" id="UP001156398"/>
    </source>
</evidence>
<dbReference type="EMBL" id="JAAGKO020000042">
    <property type="protein sequence ID" value="MDI5965942.1"/>
    <property type="molecule type" value="Genomic_DNA"/>
</dbReference>
<dbReference type="Gene3D" id="1.10.10.10">
    <property type="entry name" value="Winged helix-like DNA-binding domain superfamily/Winged helix DNA-binding domain"/>
    <property type="match status" value="1"/>
</dbReference>
<dbReference type="InterPro" id="IPR036390">
    <property type="entry name" value="WH_DNA-bd_sf"/>
</dbReference>
<evidence type="ECO:0000313" key="6">
    <source>
        <dbReference type="EMBL" id="MDI5965942.1"/>
    </source>
</evidence>
<feature type="domain" description="HTH gntR-type" evidence="5">
    <location>
        <begin position="20"/>
        <end position="87"/>
    </location>
</feature>
<dbReference type="PRINTS" id="PR00035">
    <property type="entry name" value="HTHGNTR"/>
</dbReference>
<dbReference type="RefSeq" id="WP_271313805.1">
    <property type="nucleotide sequence ID" value="NZ_JAAGKO020000042.1"/>
</dbReference>
<dbReference type="SMART" id="SM00895">
    <property type="entry name" value="FCD"/>
    <property type="match status" value="1"/>
</dbReference>
<dbReference type="Pfam" id="PF07729">
    <property type="entry name" value="FCD"/>
    <property type="match status" value="1"/>
</dbReference>
<keyword evidence="2" id="KW-0238">DNA-binding</keyword>
<dbReference type="CDD" id="cd07377">
    <property type="entry name" value="WHTH_GntR"/>
    <property type="match status" value="1"/>
</dbReference>
<keyword evidence="1" id="KW-0805">Transcription regulation</keyword>